<dbReference type="AlphaFoldDB" id="A0A229RFC4"/>
<sequence length="90" mass="10052">MGNHVDRAQGVYTVLPPGWYCGVTFKLFGRDSGDHHWENEQRAGCGPNPYVDWYFGSGNGYFKPGSDLCVAVKPGDDKPYMGEYACIRIE</sequence>
<keyword evidence="2" id="KW-1185">Reference proteome</keyword>
<reference evidence="1 2" key="1">
    <citation type="submission" date="2017-07" db="EMBL/GenBank/DDBJ databases">
        <title>Amycolatopsis thailandensis Genome sequencing and assembly.</title>
        <authorList>
            <person name="Kaur N."/>
            <person name="Mayilraj S."/>
        </authorList>
    </citation>
    <scope>NUCLEOTIDE SEQUENCE [LARGE SCALE GENOMIC DNA]</scope>
    <source>
        <strain evidence="1 2">JCM 16380</strain>
    </source>
</reference>
<protein>
    <submittedName>
        <fullName evidence="1">Uncharacterized protein</fullName>
    </submittedName>
</protein>
<gene>
    <name evidence="1" type="ORF">CFP71_39235</name>
</gene>
<evidence type="ECO:0000313" key="2">
    <source>
        <dbReference type="Proteomes" id="UP000215223"/>
    </source>
</evidence>
<accession>A0A229RFC4</accession>
<comment type="caution">
    <text evidence="1">The sequence shown here is derived from an EMBL/GenBank/DDBJ whole genome shotgun (WGS) entry which is preliminary data.</text>
</comment>
<proteinExistence type="predicted"/>
<dbReference type="EMBL" id="NMQT01000172">
    <property type="protein sequence ID" value="OXM45094.1"/>
    <property type="molecule type" value="Genomic_DNA"/>
</dbReference>
<organism evidence="1 2">
    <name type="scientific">Amycolatopsis thailandensis</name>
    <dbReference type="NCBI Taxonomy" id="589330"/>
    <lineage>
        <taxon>Bacteria</taxon>
        <taxon>Bacillati</taxon>
        <taxon>Actinomycetota</taxon>
        <taxon>Actinomycetes</taxon>
        <taxon>Pseudonocardiales</taxon>
        <taxon>Pseudonocardiaceae</taxon>
        <taxon>Amycolatopsis</taxon>
    </lineage>
</organism>
<evidence type="ECO:0000313" key="1">
    <source>
        <dbReference type="EMBL" id="OXM45094.1"/>
    </source>
</evidence>
<name>A0A229RFC4_9PSEU</name>
<dbReference type="Proteomes" id="UP000215223">
    <property type="component" value="Unassembled WGS sequence"/>
</dbReference>